<dbReference type="EMBL" id="CP000910">
    <property type="protein sequence ID" value="ABY22872.1"/>
    <property type="molecule type" value="Genomic_DNA"/>
</dbReference>
<dbReference type="Proteomes" id="UP000002007">
    <property type="component" value="Chromosome"/>
</dbReference>
<protein>
    <submittedName>
        <fullName evidence="2">Transcriptional regulator, ArsR family</fullName>
    </submittedName>
</protein>
<dbReference type="InterPro" id="IPR036388">
    <property type="entry name" value="WH-like_DNA-bd_sf"/>
</dbReference>
<dbReference type="AlphaFoldDB" id="A9WP97"/>
<dbReference type="Pfam" id="PF01022">
    <property type="entry name" value="HTH_5"/>
    <property type="match status" value="1"/>
</dbReference>
<organism evidence="2 3">
    <name type="scientific">Renibacterium salmoninarum (strain ATCC 33209 / DSM 20767 / JCM 11484 / NBRC 15589 / NCIMB 2235)</name>
    <dbReference type="NCBI Taxonomy" id="288705"/>
    <lineage>
        <taxon>Bacteria</taxon>
        <taxon>Bacillati</taxon>
        <taxon>Actinomycetota</taxon>
        <taxon>Actinomycetes</taxon>
        <taxon>Micrococcales</taxon>
        <taxon>Micrococcaceae</taxon>
        <taxon>Renibacterium</taxon>
    </lineage>
</organism>
<dbReference type="InterPro" id="IPR001845">
    <property type="entry name" value="HTH_ArsR_DNA-bd_dom"/>
</dbReference>
<dbReference type="HOGENOM" id="CLU_087580_2_1_11"/>
<reference evidence="3" key="1">
    <citation type="journal article" date="2008" name="J. Bacteriol.">
        <title>Genome sequence of the fish pathogen Renibacterium salmoninarum suggests reductive evolution away from an environmental Arthrobacter ancestor.</title>
        <authorList>
            <person name="Wiens G.D."/>
            <person name="Rockey D.D."/>
            <person name="Wu Z."/>
            <person name="Chang J."/>
            <person name="Levy R."/>
            <person name="Crane S."/>
            <person name="Chen D.S."/>
            <person name="Capri G.R."/>
            <person name="Burnett J.R."/>
            <person name="Sudheesh P.S."/>
            <person name="Schipma M.J."/>
            <person name="Burd H."/>
            <person name="Bhattacharyya A."/>
            <person name="Rhodes L.D."/>
            <person name="Kaul R."/>
            <person name="Strom M.S."/>
        </authorList>
    </citation>
    <scope>NUCLEOTIDE SEQUENCE [LARGE SCALE GENOMIC DNA]</scope>
    <source>
        <strain evidence="3">ATCC 33209 / DSM 20767 / JCM 11484 / NBRC 15589 / NCIMB 2235</strain>
    </source>
</reference>
<gene>
    <name evidence="2" type="ordered locus">RSal33209_1134</name>
</gene>
<evidence type="ECO:0000313" key="3">
    <source>
        <dbReference type="Proteomes" id="UP000002007"/>
    </source>
</evidence>
<sequence>MPNSSVSRPRDLDMASLKALAHPLRVHILESLSRFGPQTACSLGKILDESSGSTSYHLRQLAKHGFVQEIEGKGTARERWWQRSAGGFNVPSSKSFSNPEMIEATRLINNNVAAYRSELLADFMAHGDDVLNLEWAEVSSIGTSTLPMNATQMAKCVEKINEYSRMLIDQIKADGELEGQRAVQIHINAFPILDPQLDTFPAEEQAPSNTSLRSNHE</sequence>
<keyword evidence="3" id="KW-1185">Reference proteome</keyword>
<accession>A9WP97</accession>
<dbReference type="KEGG" id="rsa:RSal33209_1134"/>
<feature type="domain" description="HTH arsR-type" evidence="1">
    <location>
        <begin position="15"/>
        <end position="107"/>
    </location>
</feature>
<dbReference type="CDD" id="cd00090">
    <property type="entry name" value="HTH_ARSR"/>
    <property type="match status" value="1"/>
</dbReference>
<dbReference type="InterPro" id="IPR011991">
    <property type="entry name" value="ArsR-like_HTH"/>
</dbReference>
<name>A9WP97_RENSM</name>
<dbReference type="InterPro" id="IPR036390">
    <property type="entry name" value="WH_DNA-bd_sf"/>
</dbReference>
<evidence type="ECO:0000259" key="1">
    <source>
        <dbReference type="SMART" id="SM00418"/>
    </source>
</evidence>
<dbReference type="GO" id="GO:0003700">
    <property type="term" value="F:DNA-binding transcription factor activity"/>
    <property type="evidence" value="ECO:0007669"/>
    <property type="project" value="InterPro"/>
</dbReference>
<proteinExistence type="predicted"/>
<dbReference type="STRING" id="288705.RSal33209_1134"/>
<dbReference type="SMART" id="SM00418">
    <property type="entry name" value="HTH_ARSR"/>
    <property type="match status" value="1"/>
</dbReference>
<dbReference type="SUPFAM" id="SSF46785">
    <property type="entry name" value="Winged helix' DNA-binding domain"/>
    <property type="match status" value="1"/>
</dbReference>
<evidence type="ECO:0000313" key="2">
    <source>
        <dbReference type="EMBL" id="ABY22872.1"/>
    </source>
</evidence>
<dbReference type="Gene3D" id="1.10.10.10">
    <property type="entry name" value="Winged helix-like DNA-binding domain superfamily/Winged helix DNA-binding domain"/>
    <property type="match status" value="1"/>
</dbReference>
<dbReference type="eggNOG" id="COG0640">
    <property type="taxonomic scope" value="Bacteria"/>
</dbReference>